<evidence type="ECO:0000256" key="2">
    <source>
        <dbReference type="ARBA" id="ARBA00004496"/>
    </source>
</evidence>
<dbReference type="Gene3D" id="1.20.1280.20">
    <property type="entry name" value="HscB, C-terminal domain"/>
    <property type="match status" value="1"/>
</dbReference>
<dbReference type="AlphaFoldDB" id="A0AAR2JJP8"/>
<dbReference type="SUPFAM" id="SSF46565">
    <property type="entry name" value="Chaperone J-domain"/>
    <property type="match status" value="1"/>
</dbReference>
<evidence type="ECO:0000256" key="6">
    <source>
        <dbReference type="ARBA" id="ARBA00023186"/>
    </source>
</evidence>
<dbReference type="InterPro" id="IPR009073">
    <property type="entry name" value="HscB_oligo_C"/>
</dbReference>
<dbReference type="NCBIfam" id="TIGR00714">
    <property type="entry name" value="hscB"/>
    <property type="match status" value="1"/>
</dbReference>
<keyword evidence="6" id="KW-0143">Chaperone</keyword>
<feature type="domain" description="Co-chaperone HscB C-terminal oligomerisation" evidence="7">
    <location>
        <begin position="183"/>
        <end position="254"/>
    </location>
</feature>
<dbReference type="GO" id="GO:0001671">
    <property type="term" value="F:ATPase activator activity"/>
    <property type="evidence" value="ECO:0007669"/>
    <property type="project" value="InterPro"/>
</dbReference>
<dbReference type="GO" id="GO:0051087">
    <property type="term" value="F:protein-folding chaperone binding"/>
    <property type="evidence" value="ECO:0007669"/>
    <property type="project" value="InterPro"/>
</dbReference>
<evidence type="ECO:0000256" key="5">
    <source>
        <dbReference type="ARBA" id="ARBA00023128"/>
    </source>
</evidence>
<comment type="similarity">
    <text evidence="3">Belongs to the HscB family.</text>
</comment>
<name>A0AAR2JJP8_PYGNA</name>
<dbReference type="GeneTree" id="ENSGT00390000008206"/>
<organism evidence="8 9">
    <name type="scientific">Pygocentrus nattereri</name>
    <name type="common">Red-bellied piranha</name>
    <dbReference type="NCBI Taxonomy" id="42514"/>
    <lineage>
        <taxon>Eukaryota</taxon>
        <taxon>Metazoa</taxon>
        <taxon>Chordata</taxon>
        <taxon>Craniata</taxon>
        <taxon>Vertebrata</taxon>
        <taxon>Euteleostomi</taxon>
        <taxon>Actinopterygii</taxon>
        <taxon>Neopterygii</taxon>
        <taxon>Teleostei</taxon>
        <taxon>Ostariophysi</taxon>
        <taxon>Characiformes</taxon>
        <taxon>Characoidei</taxon>
        <taxon>Pygocentrus</taxon>
    </lineage>
</organism>
<accession>A0AAR2JJP8</accession>
<dbReference type="FunFam" id="1.20.1280.20:FF:000002">
    <property type="entry name" value="HscB mitochondrial iron-sulfur cluster co-chaperone"/>
    <property type="match status" value="1"/>
</dbReference>
<dbReference type="HAMAP" id="MF_00682">
    <property type="entry name" value="HscB"/>
    <property type="match status" value="1"/>
</dbReference>
<evidence type="ECO:0000313" key="9">
    <source>
        <dbReference type="Proteomes" id="UP001501920"/>
    </source>
</evidence>
<evidence type="ECO:0000256" key="1">
    <source>
        <dbReference type="ARBA" id="ARBA00004173"/>
    </source>
</evidence>
<dbReference type="InterPro" id="IPR036386">
    <property type="entry name" value="HscB_C_sf"/>
</dbReference>
<dbReference type="GO" id="GO:0051259">
    <property type="term" value="P:protein complex oligomerization"/>
    <property type="evidence" value="ECO:0007669"/>
    <property type="project" value="InterPro"/>
</dbReference>
<reference evidence="8" key="3">
    <citation type="submission" date="2025-09" db="UniProtKB">
        <authorList>
            <consortium name="Ensembl"/>
        </authorList>
    </citation>
    <scope>IDENTIFICATION</scope>
</reference>
<reference evidence="8 9" key="1">
    <citation type="submission" date="2020-10" db="EMBL/GenBank/DDBJ databases">
        <title>Pygocentrus nattereri (red-bellied piranha) genome, fPygNat1, primary haplotype.</title>
        <authorList>
            <person name="Myers G."/>
            <person name="Meyer A."/>
            <person name="Karagic N."/>
            <person name="Pippel M."/>
            <person name="Winkler S."/>
            <person name="Tracey A."/>
            <person name="Wood J."/>
            <person name="Formenti G."/>
            <person name="Howe K."/>
            <person name="Fedrigo O."/>
            <person name="Jarvis E.D."/>
        </authorList>
    </citation>
    <scope>NUCLEOTIDE SEQUENCE [LARGE SCALE GENOMIC DNA]</scope>
</reference>
<keyword evidence="4" id="KW-0963">Cytoplasm</keyword>
<dbReference type="CTD" id="150274"/>
<keyword evidence="5" id="KW-0496">Mitochondrion</keyword>
<dbReference type="GO" id="GO:0044571">
    <property type="term" value="P:[2Fe-2S] cluster assembly"/>
    <property type="evidence" value="ECO:0007669"/>
    <property type="project" value="InterPro"/>
</dbReference>
<dbReference type="Pfam" id="PF07743">
    <property type="entry name" value="HSCB_C"/>
    <property type="match status" value="1"/>
</dbReference>
<keyword evidence="9" id="KW-1185">Reference proteome</keyword>
<reference evidence="8" key="2">
    <citation type="submission" date="2025-08" db="UniProtKB">
        <authorList>
            <consortium name="Ensembl"/>
        </authorList>
    </citation>
    <scope>IDENTIFICATION</scope>
</reference>
<dbReference type="SUPFAM" id="SSF47144">
    <property type="entry name" value="HSC20 (HSCB), C-terminal oligomerisation domain"/>
    <property type="match status" value="1"/>
</dbReference>
<dbReference type="InterPro" id="IPR036869">
    <property type="entry name" value="J_dom_sf"/>
</dbReference>
<evidence type="ECO:0000256" key="4">
    <source>
        <dbReference type="ARBA" id="ARBA00022490"/>
    </source>
</evidence>
<dbReference type="Proteomes" id="UP001501920">
    <property type="component" value="Chromosome 20"/>
</dbReference>
<dbReference type="RefSeq" id="XP_017566649.1">
    <property type="nucleotide sequence ID" value="XM_017711160.2"/>
</dbReference>
<dbReference type="GO" id="GO:0005739">
    <property type="term" value="C:mitochondrion"/>
    <property type="evidence" value="ECO:0007669"/>
    <property type="project" value="UniProtKB-SubCell"/>
</dbReference>
<dbReference type="Ensembl" id="ENSPNAT00000079067.1">
    <property type="protein sequence ID" value="ENSPNAP00000052268.1"/>
    <property type="gene ID" value="ENSPNAG00000036966.1"/>
</dbReference>
<evidence type="ECO:0000259" key="7">
    <source>
        <dbReference type="Pfam" id="PF07743"/>
    </source>
</evidence>
<dbReference type="InterPro" id="IPR004640">
    <property type="entry name" value="HscB"/>
</dbReference>
<evidence type="ECO:0000256" key="3">
    <source>
        <dbReference type="ARBA" id="ARBA00010476"/>
    </source>
</evidence>
<dbReference type="PANTHER" id="PTHR14021">
    <property type="entry name" value="IRON-SULFUR CLUSTER CO-CHAPERONE PROTEIN HSCB"/>
    <property type="match status" value="1"/>
</dbReference>
<comment type="subcellular location">
    <subcellularLocation>
        <location evidence="2">Cytoplasm</location>
    </subcellularLocation>
    <subcellularLocation>
        <location evidence="1">Mitochondrion</location>
    </subcellularLocation>
</comment>
<proteinExistence type="inferred from homology"/>
<dbReference type="PANTHER" id="PTHR14021:SF15">
    <property type="entry name" value="IRON-SULFUR CLUSTER CO-CHAPERONE PROTEIN HSCB"/>
    <property type="match status" value="1"/>
</dbReference>
<dbReference type="GeneID" id="108435358"/>
<sequence>MKCVRTLCASHGLHRGAPLLQSAAVRCGAAPAGRPFPNPDFTRVRTQPSPNLHLHDSLPRGFCSSSALRRCWSCGSAAQLFFCSACKVIQPPSEEATYFQILNCDQTFALDIQKLQRRFIELQRSLHPDNFSLKSSTEQGYSEKQSALVNKAFRTLQKPVTRAVYMLQLHGIELAEGTDATADSSFLLEVMEINEKLAESRSREEADAIGQAVRETLKVLTEQMNTSLNKGNLQSAKELLARMKYFTNLEEKVKEKLTENL</sequence>
<dbReference type="Gene3D" id="1.10.287.110">
    <property type="entry name" value="DnaJ domain"/>
    <property type="match status" value="1"/>
</dbReference>
<protein>
    <recommendedName>
        <fullName evidence="7">Co-chaperone HscB C-terminal oligomerisation domain-containing protein</fullName>
    </recommendedName>
</protein>
<evidence type="ECO:0000313" key="8">
    <source>
        <dbReference type="Ensembl" id="ENSPNAP00000052268.1"/>
    </source>
</evidence>